<evidence type="ECO:0000256" key="1">
    <source>
        <dbReference type="ARBA" id="ARBA00034117"/>
    </source>
</evidence>
<sequence>MSYKIRFDDITSFQTTSQTTIASWGQSIASINTAMSDFINDSSLQGEGIAGIRTYLSEVHGTLLQTLINLMNDYSSSFLLYKDGYYNIDSDHHAELPEQVFTALQSDLKNSHDRFNHQLELLNAEKDKISDLVSYSGTSHTSTALDYGVLTSKLKTLDSAIQQYESNHARQDLTAFKELVSATKALLSEYSGQTRKISSYRSGDLGKLQSVERFATAYQQVEQHITNTMDKVQAAQERDQARFEALAAEERKTQGWIDLALGAATIAVGVAAIVASGGAATPLVAGAWIAGSGTVAYGLSNTVEAGHNLYLGYQGDGKTHATNPIRDTLFMGNDKTYHQVGGLFTTASAVLIPIGKTQSVVKGLTEFMIGEVGGFAGHQAAYHGIKLLGGSEEDAQRASLVGSILGGYAASSAASKFSLNQPPYKTAIDGQVSSIKQVELPKSIAETFTNGEYRTVVTSEDVTLYRTFGGNAEAAGAFATTSSAKNRIQAKIDTALKPEWKNTRMYEATITVPKGQVLNIGQVAPQEIISSGTILKGGADQVLLPRDWPLEWITNISLVPN</sequence>
<organism evidence="3 4">
    <name type="scientific">Streptococcus acidominimus</name>
    <dbReference type="NCBI Taxonomy" id="1326"/>
    <lineage>
        <taxon>Bacteria</taxon>
        <taxon>Bacillati</taxon>
        <taxon>Bacillota</taxon>
        <taxon>Bacilli</taxon>
        <taxon>Lactobacillales</taxon>
        <taxon>Streptococcaceae</taxon>
        <taxon>Streptococcus</taxon>
    </lineage>
</organism>
<dbReference type="PROSITE" id="PS51756">
    <property type="entry name" value="LXG"/>
    <property type="match status" value="1"/>
</dbReference>
<reference evidence="3 4" key="1">
    <citation type="submission" date="2018-06" db="EMBL/GenBank/DDBJ databases">
        <authorList>
            <consortium name="Pathogen Informatics"/>
            <person name="Doyle S."/>
        </authorList>
    </citation>
    <scope>NUCLEOTIDE SEQUENCE [LARGE SCALE GENOMIC DNA]</scope>
    <source>
        <strain evidence="3 4">NCTC12957</strain>
    </source>
</reference>
<name>A0A380IG16_STRAI</name>
<dbReference type="RefSeq" id="WP_083609407.1">
    <property type="nucleotide sequence ID" value="NZ_MSJL01000080.1"/>
</dbReference>
<evidence type="ECO:0000313" key="4">
    <source>
        <dbReference type="Proteomes" id="UP000255213"/>
    </source>
</evidence>
<evidence type="ECO:0000259" key="2">
    <source>
        <dbReference type="PROSITE" id="PS51756"/>
    </source>
</evidence>
<dbReference type="AlphaFoldDB" id="A0A380IG16"/>
<feature type="domain" description="LXG" evidence="2">
    <location>
        <begin position="1"/>
        <end position="231"/>
    </location>
</feature>
<dbReference type="InterPro" id="IPR006829">
    <property type="entry name" value="LXG_dom"/>
</dbReference>
<protein>
    <submittedName>
        <fullName evidence="3">Membrane protein</fullName>
    </submittedName>
</protein>
<gene>
    <name evidence="3" type="ORF">NCTC12957_01080</name>
</gene>
<dbReference type="Pfam" id="PF04740">
    <property type="entry name" value="LXG"/>
    <property type="match status" value="1"/>
</dbReference>
<proteinExistence type="inferred from homology"/>
<comment type="similarity">
    <text evidence="1">In the N-terminal section; belongs to the LXG family.</text>
</comment>
<dbReference type="Proteomes" id="UP000255213">
    <property type="component" value="Unassembled WGS sequence"/>
</dbReference>
<dbReference type="EMBL" id="UHEN01000001">
    <property type="protein sequence ID" value="SUN07250.1"/>
    <property type="molecule type" value="Genomic_DNA"/>
</dbReference>
<dbReference type="OrthoDB" id="2234799at2"/>
<evidence type="ECO:0000313" key="3">
    <source>
        <dbReference type="EMBL" id="SUN07250.1"/>
    </source>
</evidence>
<accession>A0A380IG16</accession>